<dbReference type="GO" id="GO:0008270">
    <property type="term" value="F:zinc ion binding"/>
    <property type="evidence" value="ECO:0007669"/>
    <property type="project" value="InterPro"/>
</dbReference>
<evidence type="ECO:0000256" key="3">
    <source>
        <dbReference type="ARBA" id="ARBA00023125"/>
    </source>
</evidence>
<dbReference type="OrthoDB" id="4898680at2759"/>
<dbReference type="CDD" id="cd00067">
    <property type="entry name" value="GAL4"/>
    <property type="match status" value="1"/>
</dbReference>
<dbReference type="GO" id="GO:0000981">
    <property type="term" value="F:DNA-binding transcription factor activity, RNA polymerase II-specific"/>
    <property type="evidence" value="ECO:0007669"/>
    <property type="project" value="InterPro"/>
</dbReference>
<dbReference type="Pfam" id="PF00172">
    <property type="entry name" value="Zn_clus"/>
    <property type="match status" value="1"/>
</dbReference>
<organism evidence="6 7">
    <name type="scientific">Penicillium atrosanguineum</name>
    <dbReference type="NCBI Taxonomy" id="1132637"/>
    <lineage>
        <taxon>Eukaryota</taxon>
        <taxon>Fungi</taxon>
        <taxon>Dikarya</taxon>
        <taxon>Ascomycota</taxon>
        <taxon>Pezizomycotina</taxon>
        <taxon>Eurotiomycetes</taxon>
        <taxon>Eurotiomycetidae</taxon>
        <taxon>Eurotiales</taxon>
        <taxon>Aspergillaceae</taxon>
        <taxon>Penicillium</taxon>
    </lineage>
</organism>
<protein>
    <submittedName>
        <fullName evidence="6">Uncharacterized protein</fullName>
    </submittedName>
</protein>
<dbReference type="InterPro" id="IPR050613">
    <property type="entry name" value="Sec_Metabolite_Reg"/>
</dbReference>
<sequence>MTDRVRRNGQLSSCEPCRRSKLRCDHGRPVCGRCARRRLSEQQCHYHPAPMAKQLTPQSDREMRHQQHVPRSIATVSTPPTEGSRPYELINMNRNLMSFADANTPHPHRSYTSLTRTGVALPQPSLPDQQTIFEGAKLLNNILELVIELGEPFESFSILETELCVHGPLIQAAWNATNNSIRSLLRDRSALNLESISQAIFERTSSPPVFPPDAAAGALESAFSTQALRWEMIGIYCAQIGIYLGGEHDKSFSLAAHETWKSDRKTLMQRAFRACIQCESVCDHLGATNDLTLWFLMLTILFATWCFGDDSYHVLRLVGSMSSVFFALGFHRGVQNDPDMPLYLAEIRKRAIAWAHDHDKVCASFTSRPVRLSRHFCVIDLPLDLADSAIMGTAETLLRARENLGADGWSKDKVIHSVSGQRGSLMLCMIREEALELKLGPAAPDLEAKAECILRKLKSTWQSFPSHMKYDAAQQWASQTKTAMILLGLRLEYLYTEFLLHTLLASSSEINRERLILTAHEIVNIVLLTTRKRDLLHSHRADIEWILVFYAMPCASVLVLELLRQNQHPAEQLSINRSGIIQDISVLISCCDLWTESGQSNYQICKQAQSIFSKSLDSILNRTEPTQRNRSEELMVRQHEHHHEQIGSMSPEISNVVAQDPEWMAWLDSLGLQGDPWLESSIPTLDFP</sequence>
<evidence type="ECO:0000256" key="2">
    <source>
        <dbReference type="ARBA" id="ARBA00023015"/>
    </source>
</evidence>
<dbReference type="SMART" id="SM00066">
    <property type="entry name" value="GAL4"/>
    <property type="match status" value="1"/>
</dbReference>
<dbReference type="Proteomes" id="UP001147746">
    <property type="component" value="Unassembled WGS sequence"/>
</dbReference>
<evidence type="ECO:0000256" key="4">
    <source>
        <dbReference type="ARBA" id="ARBA00023163"/>
    </source>
</evidence>
<accession>A0A9W9Q0P3</accession>
<keyword evidence="7" id="KW-1185">Reference proteome</keyword>
<dbReference type="GO" id="GO:0005634">
    <property type="term" value="C:nucleus"/>
    <property type="evidence" value="ECO:0007669"/>
    <property type="project" value="UniProtKB-SubCell"/>
</dbReference>
<dbReference type="EMBL" id="JAPZBO010000005">
    <property type="protein sequence ID" value="KAJ5316298.1"/>
    <property type="molecule type" value="Genomic_DNA"/>
</dbReference>
<dbReference type="Gene3D" id="4.10.240.10">
    <property type="entry name" value="Zn(2)-C6 fungal-type DNA-binding domain"/>
    <property type="match status" value="1"/>
</dbReference>
<name>A0A9W9Q0P3_9EURO</name>
<keyword evidence="5" id="KW-0539">Nucleus</keyword>
<dbReference type="GO" id="GO:0003677">
    <property type="term" value="F:DNA binding"/>
    <property type="evidence" value="ECO:0007669"/>
    <property type="project" value="UniProtKB-KW"/>
</dbReference>
<keyword evidence="3" id="KW-0238">DNA-binding</keyword>
<dbReference type="PROSITE" id="PS50048">
    <property type="entry name" value="ZN2_CY6_FUNGAL_2"/>
    <property type="match status" value="1"/>
</dbReference>
<keyword evidence="2" id="KW-0805">Transcription regulation</keyword>
<evidence type="ECO:0000256" key="1">
    <source>
        <dbReference type="ARBA" id="ARBA00004123"/>
    </source>
</evidence>
<dbReference type="PANTHER" id="PTHR31001">
    <property type="entry name" value="UNCHARACTERIZED TRANSCRIPTIONAL REGULATORY PROTEIN"/>
    <property type="match status" value="1"/>
</dbReference>
<reference evidence="6" key="2">
    <citation type="journal article" date="2023" name="IMA Fungus">
        <title>Comparative genomic study of the Penicillium genus elucidates a diverse pangenome and 15 lateral gene transfer events.</title>
        <authorList>
            <person name="Petersen C."/>
            <person name="Sorensen T."/>
            <person name="Nielsen M.R."/>
            <person name="Sondergaard T.E."/>
            <person name="Sorensen J.L."/>
            <person name="Fitzpatrick D.A."/>
            <person name="Frisvad J.C."/>
            <person name="Nielsen K.L."/>
        </authorList>
    </citation>
    <scope>NUCLEOTIDE SEQUENCE</scope>
    <source>
        <strain evidence="6">IBT 21472</strain>
    </source>
</reference>
<evidence type="ECO:0000313" key="6">
    <source>
        <dbReference type="EMBL" id="KAJ5316298.1"/>
    </source>
</evidence>
<dbReference type="InterPro" id="IPR001138">
    <property type="entry name" value="Zn2Cys6_DnaBD"/>
</dbReference>
<gene>
    <name evidence="6" type="ORF">N7476_006605</name>
</gene>
<proteinExistence type="predicted"/>
<comment type="caution">
    <text evidence="6">The sequence shown here is derived from an EMBL/GenBank/DDBJ whole genome shotgun (WGS) entry which is preliminary data.</text>
</comment>
<reference evidence="6" key="1">
    <citation type="submission" date="2022-12" db="EMBL/GenBank/DDBJ databases">
        <authorList>
            <person name="Petersen C."/>
        </authorList>
    </citation>
    <scope>NUCLEOTIDE SEQUENCE</scope>
    <source>
        <strain evidence="6">IBT 21472</strain>
    </source>
</reference>
<evidence type="ECO:0000256" key="5">
    <source>
        <dbReference type="ARBA" id="ARBA00023242"/>
    </source>
</evidence>
<dbReference type="AlphaFoldDB" id="A0A9W9Q0P3"/>
<evidence type="ECO:0000313" key="7">
    <source>
        <dbReference type="Proteomes" id="UP001147746"/>
    </source>
</evidence>
<dbReference type="CDD" id="cd12148">
    <property type="entry name" value="fungal_TF_MHR"/>
    <property type="match status" value="1"/>
</dbReference>
<dbReference type="SUPFAM" id="SSF57701">
    <property type="entry name" value="Zn2/Cys6 DNA-binding domain"/>
    <property type="match status" value="1"/>
</dbReference>
<keyword evidence="4" id="KW-0804">Transcription</keyword>
<dbReference type="PANTHER" id="PTHR31001:SF40">
    <property type="entry name" value="ZN(II)2CYS6 TRANSCRIPTION FACTOR (EUROFUNG)"/>
    <property type="match status" value="1"/>
</dbReference>
<comment type="subcellular location">
    <subcellularLocation>
        <location evidence="1">Nucleus</location>
    </subcellularLocation>
</comment>
<dbReference type="InterPro" id="IPR036864">
    <property type="entry name" value="Zn2-C6_fun-type_DNA-bd_sf"/>
</dbReference>